<comment type="subcellular location">
    <subcellularLocation>
        <location evidence="1">Cell envelope</location>
    </subcellularLocation>
    <subcellularLocation>
        <location evidence="10">Cell membrane</location>
        <topology evidence="10">Lipid-anchor</topology>
        <topology evidence="10">GPI-anchor</topology>
    </subcellularLocation>
    <subcellularLocation>
        <location evidence="2">Membrane</location>
        <topology evidence="2">Lipid-anchor</topology>
        <topology evidence="2">GPI-anchor</topology>
    </subcellularLocation>
</comment>
<evidence type="ECO:0000256" key="10">
    <source>
        <dbReference type="RuleBase" id="RU361209"/>
    </source>
</evidence>
<dbReference type="OMA" id="DDSIDFW"/>
<protein>
    <recommendedName>
        <fullName evidence="10">1,3-beta-glucanosyltransferase</fullName>
        <ecNumber evidence="10">2.4.1.-</ecNumber>
    </recommendedName>
</protein>
<dbReference type="Pfam" id="PF03198">
    <property type="entry name" value="Glyco_hydro_72"/>
    <property type="match status" value="1"/>
</dbReference>
<dbReference type="InterPro" id="IPR012946">
    <property type="entry name" value="X8"/>
</dbReference>
<evidence type="ECO:0000256" key="6">
    <source>
        <dbReference type="ARBA" id="ARBA00023136"/>
    </source>
</evidence>
<dbReference type="SUPFAM" id="SSF51445">
    <property type="entry name" value="(Trans)glycosidases"/>
    <property type="match status" value="1"/>
</dbReference>
<keyword evidence="9 10" id="KW-0449">Lipoprotein</keyword>
<name>I2G303_USTHO</name>
<sequence length="364" mass="37276">VNVANEVVTQPSNANAAPFIKAALRDVKAYLSSKASSVLVSYSTTHPPNGREQWRDMLAYYLTCASAATSVDLYALNSYSCCANSSFSASGDSTLTHDFSSLPVPAYLSEFGCVEAVGTGERPWSEVSALFSRPMTDTFSGGVAFTYFPQPSGVDYGLLNVNADQLTTSELPVSTTLPPTPNTQLCNCVEQNAYSCILNAASFNSPNIIGTLTGQACSYLGQRAGSCAPILAGGATGTYGNYSFCSSGQRVQWAMSEYYETTQFDAQSCHFAGNATSKTPPAPIDAAFGSCLAQYPVAVMVPRPDGTSGGGPASGTSMTSAPSATGSAEPSGGSNAAAGSGKGSVMAVMIAAMIAVVGGGCSLL</sequence>
<evidence type="ECO:0000256" key="3">
    <source>
        <dbReference type="ARBA" id="ARBA00007528"/>
    </source>
</evidence>
<dbReference type="STRING" id="1128400.I2G303"/>
<evidence type="ECO:0000313" key="13">
    <source>
        <dbReference type="EMBL" id="CCF53546.1"/>
    </source>
</evidence>
<feature type="compositionally biased region" description="Low complexity" evidence="11">
    <location>
        <begin position="314"/>
        <end position="337"/>
    </location>
</feature>
<dbReference type="PANTHER" id="PTHR31468:SF2">
    <property type="entry name" value="1,3-BETA-GLUCANOSYLTRANSFERASE GAS1"/>
    <property type="match status" value="1"/>
</dbReference>
<organism evidence="13 14">
    <name type="scientific">Ustilago hordei</name>
    <name type="common">Barley covered smut fungus</name>
    <dbReference type="NCBI Taxonomy" id="120017"/>
    <lineage>
        <taxon>Eukaryota</taxon>
        <taxon>Fungi</taxon>
        <taxon>Dikarya</taxon>
        <taxon>Basidiomycota</taxon>
        <taxon>Ustilaginomycotina</taxon>
        <taxon>Ustilaginomycetes</taxon>
        <taxon>Ustilaginales</taxon>
        <taxon>Ustilaginaceae</taxon>
        <taxon>Ustilago</taxon>
    </lineage>
</organism>
<evidence type="ECO:0000256" key="8">
    <source>
        <dbReference type="ARBA" id="ARBA00023180"/>
    </source>
</evidence>
<dbReference type="Gene3D" id="3.20.20.80">
    <property type="entry name" value="Glycosidases"/>
    <property type="match status" value="1"/>
</dbReference>
<dbReference type="GO" id="GO:0031505">
    <property type="term" value="P:fungal-type cell wall organization"/>
    <property type="evidence" value="ECO:0007669"/>
    <property type="project" value="TreeGrafter"/>
</dbReference>
<dbReference type="Proteomes" id="UP000006174">
    <property type="component" value="Unassembled WGS sequence"/>
</dbReference>
<keyword evidence="14" id="KW-1185">Reference proteome</keyword>
<dbReference type="GO" id="GO:0098552">
    <property type="term" value="C:side of membrane"/>
    <property type="evidence" value="ECO:0007669"/>
    <property type="project" value="UniProtKB-KW"/>
</dbReference>
<comment type="function">
    <text evidence="10">Splits internally a 1,3-beta-glucan molecule and transfers the newly generated reducing end (the donor) to the non-reducing end of another 1,3-beta-glucan molecule (the acceptor) forming a 1,3-beta linkage, resulting in the elongation of 1,3-beta-glucan chains in the cell wall.</text>
</comment>
<evidence type="ECO:0000259" key="12">
    <source>
        <dbReference type="SMART" id="SM00768"/>
    </source>
</evidence>
<feature type="non-terminal residue" evidence="13">
    <location>
        <position position="1"/>
    </location>
</feature>
<evidence type="ECO:0000256" key="4">
    <source>
        <dbReference type="ARBA" id="ARBA00022622"/>
    </source>
</evidence>
<dbReference type="EMBL" id="CAGI01000183">
    <property type="protein sequence ID" value="CCF53546.1"/>
    <property type="molecule type" value="Genomic_DNA"/>
</dbReference>
<dbReference type="GO" id="GO:0005886">
    <property type="term" value="C:plasma membrane"/>
    <property type="evidence" value="ECO:0007669"/>
    <property type="project" value="UniProtKB-SubCell"/>
</dbReference>
<gene>
    <name evidence="13" type="ORF">UHOR_02432</name>
</gene>
<evidence type="ECO:0000313" key="14">
    <source>
        <dbReference type="Proteomes" id="UP000006174"/>
    </source>
</evidence>
<proteinExistence type="inferred from homology"/>
<evidence type="ECO:0000256" key="9">
    <source>
        <dbReference type="ARBA" id="ARBA00023288"/>
    </source>
</evidence>
<comment type="caution">
    <text evidence="13">The sequence shown here is derived from an EMBL/GenBank/DDBJ whole genome shotgun (WGS) entry which is preliminary data.</text>
</comment>
<evidence type="ECO:0000256" key="7">
    <source>
        <dbReference type="ARBA" id="ARBA00023157"/>
    </source>
</evidence>
<dbReference type="Gene3D" id="1.20.58.1040">
    <property type="match status" value="1"/>
</dbReference>
<dbReference type="GO" id="GO:0071970">
    <property type="term" value="P:fungal-type cell wall (1-&gt;3)-beta-D-glucan biosynthetic process"/>
    <property type="evidence" value="ECO:0007669"/>
    <property type="project" value="TreeGrafter"/>
</dbReference>
<dbReference type="Pfam" id="PF07983">
    <property type="entry name" value="X8"/>
    <property type="match status" value="1"/>
</dbReference>
<accession>I2G303</accession>
<dbReference type="HOGENOM" id="CLU_761995_0_0_1"/>
<keyword evidence="8" id="KW-0325">Glycoprotein</keyword>
<dbReference type="InterPro" id="IPR004886">
    <property type="entry name" value="Glucanosyltransferase"/>
</dbReference>
<evidence type="ECO:0000256" key="5">
    <source>
        <dbReference type="ARBA" id="ARBA00022729"/>
    </source>
</evidence>
<dbReference type="AlphaFoldDB" id="I2G303"/>
<dbReference type="GO" id="GO:0042124">
    <property type="term" value="F:1,3-beta-glucanosyltransferase activity"/>
    <property type="evidence" value="ECO:0007669"/>
    <property type="project" value="TreeGrafter"/>
</dbReference>
<feature type="region of interest" description="Disordered" evidence="11">
    <location>
        <begin position="303"/>
        <end position="337"/>
    </location>
</feature>
<keyword evidence="5" id="KW-0732">Signal</keyword>
<dbReference type="eggNOG" id="ENOG502QPST">
    <property type="taxonomic scope" value="Eukaryota"/>
</dbReference>
<keyword evidence="10" id="KW-0808">Transferase</keyword>
<evidence type="ECO:0000256" key="2">
    <source>
        <dbReference type="ARBA" id="ARBA00004589"/>
    </source>
</evidence>
<evidence type="ECO:0000256" key="11">
    <source>
        <dbReference type="SAM" id="MobiDB-lite"/>
    </source>
</evidence>
<dbReference type="PANTHER" id="PTHR31468">
    <property type="entry name" value="1,3-BETA-GLUCANOSYLTRANSFERASE GAS1"/>
    <property type="match status" value="1"/>
</dbReference>
<feature type="domain" description="X8" evidence="12">
    <location>
        <begin position="194"/>
        <end position="293"/>
    </location>
</feature>
<keyword evidence="4 10" id="KW-0336">GPI-anchor</keyword>
<comment type="similarity">
    <text evidence="3 10">Belongs to the glycosyl hydrolase 72 family.</text>
</comment>
<keyword evidence="6 10" id="KW-0472">Membrane</keyword>
<dbReference type="SMART" id="SM00768">
    <property type="entry name" value="X8"/>
    <property type="match status" value="1"/>
</dbReference>
<evidence type="ECO:0000256" key="1">
    <source>
        <dbReference type="ARBA" id="ARBA00004196"/>
    </source>
</evidence>
<keyword evidence="7" id="KW-1015">Disulfide bond</keyword>
<dbReference type="EC" id="2.4.1.-" evidence="10"/>
<reference evidence="13 14" key="1">
    <citation type="journal article" date="2012" name="Plant Cell">
        <title>Genome comparison of barley and maize smut fungi reveals targeted loss of RNA silencing components and species-specific presence of transposable elements.</title>
        <authorList>
            <person name="Laurie J.D."/>
            <person name="Ali S."/>
            <person name="Linning R."/>
            <person name="Mannhaupt G."/>
            <person name="Wong P."/>
            <person name="Gueldener U."/>
            <person name="Muensterkoetter M."/>
            <person name="Moore R."/>
            <person name="Kahmann R."/>
            <person name="Bakkeren G."/>
            <person name="Schirawski J."/>
        </authorList>
    </citation>
    <scope>NUCLEOTIDE SEQUENCE [LARGE SCALE GENOMIC DNA]</scope>
    <source>
        <strain evidence="14">Uh4875-4</strain>
    </source>
</reference>
<dbReference type="InterPro" id="IPR017853">
    <property type="entry name" value="GH"/>
</dbReference>